<evidence type="ECO:0000313" key="4">
    <source>
        <dbReference type="EMBL" id="CUN13352.1"/>
    </source>
</evidence>
<name>A0A173UEB0_ANAHA</name>
<evidence type="ECO:0000313" key="7">
    <source>
        <dbReference type="Proteomes" id="UP000095564"/>
    </source>
</evidence>
<evidence type="ECO:0000313" key="6">
    <source>
        <dbReference type="Proteomes" id="UP000095553"/>
    </source>
</evidence>
<dbReference type="InterPro" id="IPR043765">
    <property type="entry name" value="DUF5711"/>
</dbReference>
<evidence type="ECO:0000256" key="1">
    <source>
        <dbReference type="SAM" id="Phobius"/>
    </source>
</evidence>
<dbReference type="Proteomes" id="UP000095564">
    <property type="component" value="Unassembled WGS sequence"/>
</dbReference>
<evidence type="ECO:0000313" key="8">
    <source>
        <dbReference type="Proteomes" id="UP000095598"/>
    </source>
</evidence>
<dbReference type="Proteomes" id="UP000188159">
    <property type="component" value="Chromosome"/>
</dbReference>
<proteinExistence type="predicted"/>
<dbReference type="AlphaFoldDB" id="A0A173UEB0"/>
<dbReference type="Proteomes" id="UP000095598">
    <property type="component" value="Unassembled WGS sequence"/>
</dbReference>
<feature type="transmembrane region" description="Helical" evidence="1">
    <location>
        <begin position="34"/>
        <end position="53"/>
    </location>
</feature>
<keyword evidence="1" id="KW-1133">Transmembrane helix</keyword>
<dbReference type="EMBL" id="CZAU01000024">
    <property type="protein sequence ID" value="CUP85562.1"/>
    <property type="molecule type" value="Genomic_DNA"/>
</dbReference>
<dbReference type="RefSeq" id="WP_022091532.1">
    <property type="nucleotide sequence ID" value="NZ_CP012098.1"/>
</dbReference>
<keyword evidence="1" id="KW-0812">Transmembrane</keyword>
<dbReference type="OrthoDB" id="1779345at2"/>
<sequence length="397" mass="44898">MEQKTKSGFSLYVNSNENIQNALFLREKKKKYRMGLIIAFVVVCICTIFAYRYRTYHRMKVVKTITKELTESFQSFAYKKGTICYSEDGISFLDGKGNEKWNKTYSIKNPQASYCGDYIVVASKNGNEIALLDSDGQMKKFSVSYPIVDLEVAKQGVIALILHGDNGNYIELYDAAQKKLVSIKVTSDQNGYPMDIDLSSDGQNLLVSYLVVDGINVKSRVALYNFGQEGEDSGDQMIGGFDFKDTVIPKVSFMGDSKAVAIGDDQMIFFKVGKTISKKQTISFDKDVSSVAVNDDYAAFVFEDQKKTDQEKYEAVVYNKTGRKLMSHKFSSEYNKLLLGEKELLLAGNYHCSIVNFAGHEMFKKDFKKRIVNISPTGKRQKYLITYENSTNLSEIY</sequence>
<dbReference type="EMBL" id="CYXT01000024">
    <property type="protein sequence ID" value="CUN12060.1"/>
    <property type="molecule type" value="Genomic_DNA"/>
</dbReference>
<evidence type="ECO:0000313" key="2">
    <source>
        <dbReference type="EMBL" id="AQP39374.1"/>
    </source>
</evidence>
<dbReference type="EMBL" id="CYXY01000021">
    <property type="protein sequence ID" value="CUN13352.1"/>
    <property type="molecule type" value="Genomic_DNA"/>
</dbReference>
<dbReference type="InterPro" id="IPR036322">
    <property type="entry name" value="WD40_repeat_dom_sf"/>
</dbReference>
<evidence type="ECO:0000313" key="5">
    <source>
        <dbReference type="EMBL" id="CUP85562.1"/>
    </source>
</evidence>
<dbReference type="Proteomes" id="UP000095553">
    <property type="component" value="Unassembled WGS sequence"/>
</dbReference>
<evidence type="ECO:0000313" key="3">
    <source>
        <dbReference type="EMBL" id="CUN12060.1"/>
    </source>
</evidence>
<keyword evidence="1" id="KW-0472">Membrane</keyword>
<dbReference type="SUPFAM" id="SSF50978">
    <property type="entry name" value="WD40 repeat-like"/>
    <property type="match status" value="1"/>
</dbReference>
<evidence type="ECO:0000313" key="9">
    <source>
        <dbReference type="Proteomes" id="UP000188159"/>
    </source>
</evidence>
<organism evidence="4 6">
    <name type="scientific">Anaerostipes hadrus</name>
    <dbReference type="NCBI Taxonomy" id="649756"/>
    <lineage>
        <taxon>Bacteria</taxon>
        <taxon>Bacillati</taxon>
        <taxon>Bacillota</taxon>
        <taxon>Clostridia</taxon>
        <taxon>Lachnospirales</taxon>
        <taxon>Lachnospiraceae</taxon>
        <taxon>Anaerostipes</taxon>
    </lineage>
</organism>
<evidence type="ECO:0008006" key="10">
    <source>
        <dbReference type="Google" id="ProtNLM"/>
    </source>
</evidence>
<accession>A0A173UEB0</accession>
<dbReference type="EMBL" id="CP012098">
    <property type="protein sequence ID" value="AQP39374.1"/>
    <property type="molecule type" value="Genomic_DNA"/>
</dbReference>
<dbReference type="Pfam" id="PF18975">
    <property type="entry name" value="DUF5711"/>
    <property type="match status" value="1"/>
</dbReference>
<gene>
    <name evidence="2" type="ORF">DO83_07045</name>
    <name evidence="3" type="ORF">ERS852425_02757</name>
    <name evidence="5" type="ORF">ERS852520_02371</name>
    <name evidence="4" type="ORF">ERS852571_02724</name>
</gene>
<reference evidence="2 9" key="2">
    <citation type="journal article" date="2016" name="Sci. Rep.">
        <title>Accelerated dysbiosis of gut microbiota during aggravation of DSS-induced colitis by a butyrate-producing bacterium.</title>
        <authorList>
            <person name="Zhang Q."/>
            <person name="Wu Y."/>
            <person name="Wang J."/>
            <person name="Wu G."/>
            <person name="Long W."/>
            <person name="Xue Z."/>
            <person name="Wang L."/>
            <person name="Zhang X."/>
            <person name="Pang X."/>
            <person name="Zhao Y."/>
            <person name="Zhao L."/>
            <person name="Zhang C."/>
        </authorList>
    </citation>
    <scope>NUCLEOTIDE SEQUENCE [LARGE SCALE GENOMIC DNA]</scope>
    <source>
        <strain evidence="2 9">BPB5</strain>
    </source>
</reference>
<reference evidence="6 7" key="1">
    <citation type="submission" date="2015-09" db="EMBL/GenBank/DDBJ databases">
        <authorList>
            <consortium name="Pathogen Informatics"/>
        </authorList>
    </citation>
    <scope>NUCLEOTIDE SEQUENCE [LARGE SCALE GENOMIC DNA]</scope>
    <source>
        <strain evidence="3 8">2789STDY5608868</strain>
        <strain evidence="5 7">2789STDY5834908</strain>
        <strain evidence="4 6">2789STDY5834959</strain>
    </source>
</reference>
<protein>
    <recommendedName>
        <fullName evidence="10">WD40 repeat domain-containing protein</fullName>
    </recommendedName>
</protein>